<keyword evidence="2" id="KW-0479">Metal-binding</keyword>
<organism evidence="5 6">
    <name type="scientific">Polycladomyces abyssicola</name>
    <dbReference type="NCBI Taxonomy" id="1125966"/>
    <lineage>
        <taxon>Bacteria</taxon>
        <taxon>Bacillati</taxon>
        <taxon>Bacillota</taxon>
        <taxon>Bacilli</taxon>
        <taxon>Bacillales</taxon>
        <taxon>Thermoactinomycetaceae</taxon>
        <taxon>Polycladomyces</taxon>
    </lineage>
</organism>
<protein>
    <submittedName>
        <fullName evidence="5">Staphyloferrin B biosynthesis citrate synthase SbnG</fullName>
    </submittedName>
</protein>
<evidence type="ECO:0000313" key="5">
    <source>
        <dbReference type="EMBL" id="BCU81580.1"/>
    </source>
</evidence>
<dbReference type="Proteomes" id="UP000677436">
    <property type="component" value="Chromosome"/>
</dbReference>
<dbReference type="InterPro" id="IPR015813">
    <property type="entry name" value="Pyrv/PenolPyrv_kinase-like_dom"/>
</dbReference>
<dbReference type="PANTHER" id="PTHR30502:SF0">
    <property type="entry name" value="PHOSPHOENOLPYRUVATE CARBOXYLASE FAMILY PROTEIN"/>
    <property type="match status" value="1"/>
</dbReference>
<keyword evidence="3" id="KW-0456">Lyase</keyword>
<comment type="similarity">
    <text evidence="1">Belongs to the HpcH/HpaI aldolase family.</text>
</comment>
<evidence type="ECO:0000256" key="3">
    <source>
        <dbReference type="ARBA" id="ARBA00023239"/>
    </source>
</evidence>
<dbReference type="PANTHER" id="PTHR30502">
    <property type="entry name" value="2-KETO-3-DEOXY-L-RHAMNONATE ALDOLASE"/>
    <property type="match status" value="1"/>
</dbReference>
<dbReference type="EMBL" id="AP024601">
    <property type="protein sequence ID" value="BCU81580.1"/>
    <property type="molecule type" value="Genomic_DNA"/>
</dbReference>
<evidence type="ECO:0000313" key="6">
    <source>
        <dbReference type="Proteomes" id="UP000677436"/>
    </source>
</evidence>
<reference evidence="5" key="2">
    <citation type="journal article" date="2021" name="Microbiol. Resour. Announc.">
        <title>Complete Genome Sequence of Polycladomyces abyssicola JIR-001T, Isolated from Hemipelagic Sediment in Deep Seawater.</title>
        <authorList>
            <person name="Tsubouchi T."/>
            <person name="Kaneko Y."/>
        </authorList>
    </citation>
    <scope>NUCLEOTIDE SEQUENCE</scope>
    <source>
        <strain evidence="5">JIR-001</strain>
    </source>
</reference>
<gene>
    <name evidence="5" type="primary">sbnG</name>
    <name evidence="5" type="ORF">JIR001_13630</name>
</gene>
<proteinExistence type="inferred from homology"/>
<dbReference type="Gene3D" id="3.20.20.60">
    <property type="entry name" value="Phosphoenolpyruvate-binding domains"/>
    <property type="match status" value="1"/>
</dbReference>
<dbReference type="GO" id="GO:0046872">
    <property type="term" value="F:metal ion binding"/>
    <property type="evidence" value="ECO:0007669"/>
    <property type="project" value="UniProtKB-KW"/>
</dbReference>
<accession>A0A8D5UGM5</accession>
<feature type="domain" description="HpcH/HpaI aldolase/citrate lyase" evidence="4">
    <location>
        <begin position="14"/>
        <end position="237"/>
    </location>
</feature>
<dbReference type="RefSeq" id="WP_212774789.1">
    <property type="nucleotide sequence ID" value="NZ_AP024601.1"/>
</dbReference>
<keyword evidence="6" id="KW-1185">Reference proteome</keyword>
<name>A0A8D5UGM5_9BACL</name>
<evidence type="ECO:0000256" key="2">
    <source>
        <dbReference type="ARBA" id="ARBA00022723"/>
    </source>
</evidence>
<dbReference type="AlphaFoldDB" id="A0A8D5UGM5"/>
<dbReference type="Pfam" id="PF03328">
    <property type="entry name" value="HpcH_HpaI"/>
    <property type="match status" value="1"/>
</dbReference>
<dbReference type="InterPro" id="IPR040442">
    <property type="entry name" value="Pyrv_kinase-like_dom_sf"/>
</dbReference>
<evidence type="ECO:0000259" key="4">
    <source>
        <dbReference type="Pfam" id="PF03328"/>
    </source>
</evidence>
<reference evidence="5" key="1">
    <citation type="journal article" date="2013" name="Int. J. Syst. Evol. Microbiol.">
        <title>Polycladomyces abyssicola gen. nov., sp. nov., a thermophilic filamentous bacterium isolated from hemipelagic sediment.</title>
        <authorList>
            <person name="Tsubouchi T."/>
            <person name="Shimane Y."/>
            <person name="Mori K."/>
            <person name="Usui K."/>
            <person name="Hiraki T."/>
            <person name="Tame A."/>
            <person name="Uematsu K."/>
            <person name="Maruyama T."/>
            <person name="Hatada Y."/>
        </authorList>
    </citation>
    <scope>NUCLEOTIDE SEQUENCE</scope>
    <source>
        <strain evidence="5">JIR-001</strain>
    </source>
</reference>
<dbReference type="InterPro" id="IPR050251">
    <property type="entry name" value="HpcH-HpaI_aldolase"/>
</dbReference>
<dbReference type="SUPFAM" id="SSF51621">
    <property type="entry name" value="Phosphoenolpyruvate/pyruvate domain"/>
    <property type="match status" value="1"/>
</dbReference>
<dbReference type="InterPro" id="IPR005000">
    <property type="entry name" value="Aldolase/citrate-lyase_domain"/>
</dbReference>
<sequence>MLKERLAAGETVYGTWLRIPHPTVMEVLAKSGFDFIHVDLEHGPIGTESLDHLLLAAKAGGVPAVVRVPGLDATKIGSALDMGAKGVIVPQVNSREEAELAIRASRFYPQGLRGIAGDCRADGFGAGYFTDFAAEANRETLLALQIESKEAVERLDEILEVSRESVDVLFVGPADLSQSLGVPCQFDNPLLLDTICQVTEQIRSFGKAVGIHAPTIELAREFSGMGIQYITTSFDIRFLLAGAKDCIQKLRDKSE</sequence>
<dbReference type="GO" id="GO:0016832">
    <property type="term" value="F:aldehyde-lyase activity"/>
    <property type="evidence" value="ECO:0007669"/>
    <property type="project" value="TreeGrafter"/>
</dbReference>
<evidence type="ECO:0000256" key="1">
    <source>
        <dbReference type="ARBA" id="ARBA00005568"/>
    </source>
</evidence>
<dbReference type="KEGG" id="pabs:JIR001_13630"/>
<dbReference type="GO" id="GO:0005737">
    <property type="term" value="C:cytoplasm"/>
    <property type="evidence" value="ECO:0007669"/>
    <property type="project" value="TreeGrafter"/>
</dbReference>